<dbReference type="Pfam" id="PF02627">
    <property type="entry name" value="CMD"/>
    <property type="match status" value="1"/>
</dbReference>
<dbReference type="InterPro" id="IPR003779">
    <property type="entry name" value="CMD-like"/>
</dbReference>
<evidence type="ECO:0000313" key="3">
    <source>
        <dbReference type="Proteomes" id="UP000472320"/>
    </source>
</evidence>
<reference evidence="2 3" key="1">
    <citation type="submission" date="2019-11" db="EMBL/GenBank/DDBJ databases">
        <title>Type strains purchased from KCTC, JCM and DSMZ.</title>
        <authorList>
            <person name="Lu H."/>
        </authorList>
    </citation>
    <scope>NUCLEOTIDE SEQUENCE [LARGE SCALE GENOMIC DNA]</scope>
    <source>
        <strain evidence="2 3">JCM 31587</strain>
    </source>
</reference>
<proteinExistence type="predicted"/>
<keyword evidence="3" id="KW-1185">Reference proteome</keyword>
<dbReference type="PANTHER" id="PTHR34846:SF10">
    <property type="entry name" value="CYTOPLASMIC PROTEIN"/>
    <property type="match status" value="1"/>
</dbReference>
<dbReference type="NCBIfam" id="TIGR00778">
    <property type="entry name" value="ahpD_dom"/>
    <property type="match status" value="1"/>
</dbReference>
<comment type="caution">
    <text evidence="2">The sequence shown here is derived from an EMBL/GenBank/DDBJ whole genome shotgun (WGS) entry which is preliminary data.</text>
</comment>
<dbReference type="OrthoDB" id="9801997at2"/>
<gene>
    <name evidence="2" type="ORF">GM658_11670</name>
</gene>
<dbReference type="SUPFAM" id="SSF69118">
    <property type="entry name" value="AhpD-like"/>
    <property type="match status" value="1"/>
</dbReference>
<evidence type="ECO:0000313" key="2">
    <source>
        <dbReference type="EMBL" id="MTW11251.1"/>
    </source>
</evidence>
<dbReference type="EMBL" id="WNKX01000007">
    <property type="protein sequence ID" value="MTW11251.1"/>
    <property type="molecule type" value="Genomic_DNA"/>
</dbReference>
<dbReference type="Proteomes" id="UP000472320">
    <property type="component" value="Unassembled WGS sequence"/>
</dbReference>
<dbReference type="Gene3D" id="1.20.1290.10">
    <property type="entry name" value="AhpD-like"/>
    <property type="match status" value="1"/>
</dbReference>
<sequence length="147" mass="16797">MSTLRYNYFQLSQKSFQNLLALSNGLNRELLGKKLVDLVLLRISQINGCGFCIDMHYTDLLKMDVDPRHVNAVAGWREAPFFSERERAALEWAELVNAIPVRDPDDAAFARVKEQFSDEEIAELGFVVAVIRSWNMLNVASRNPIPR</sequence>
<dbReference type="AlphaFoldDB" id="A0A6L6QGI9"/>
<dbReference type="RefSeq" id="WP_155454207.1">
    <property type="nucleotide sequence ID" value="NZ_WNKX01000007.1"/>
</dbReference>
<dbReference type="InterPro" id="IPR004675">
    <property type="entry name" value="AhpD_core"/>
</dbReference>
<organism evidence="2 3">
    <name type="scientific">Massilia eburnea</name>
    <dbReference type="NCBI Taxonomy" id="1776165"/>
    <lineage>
        <taxon>Bacteria</taxon>
        <taxon>Pseudomonadati</taxon>
        <taxon>Pseudomonadota</taxon>
        <taxon>Betaproteobacteria</taxon>
        <taxon>Burkholderiales</taxon>
        <taxon>Oxalobacteraceae</taxon>
        <taxon>Telluria group</taxon>
        <taxon>Massilia</taxon>
    </lineage>
</organism>
<feature type="domain" description="Carboxymuconolactone decarboxylase-like" evidence="1">
    <location>
        <begin position="17"/>
        <end position="94"/>
    </location>
</feature>
<evidence type="ECO:0000259" key="1">
    <source>
        <dbReference type="Pfam" id="PF02627"/>
    </source>
</evidence>
<dbReference type="PANTHER" id="PTHR34846">
    <property type="entry name" value="4-CARBOXYMUCONOLACTONE DECARBOXYLASE FAMILY PROTEIN (AFU_ORTHOLOGUE AFUA_6G11590)"/>
    <property type="match status" value="1"/>
</dbReference>
<protein>
    <submittedName>
        <fullName evidence="2">Carboxymuconolactone decarboxylase family protein</fullName>
    </submittedName>
</protein>
<dbReference type="InterPro" id="IPR029032">
    <property type="entry name" value="AhpD-like"/>
</dbReference>
<dbReference type="GO" id="GO:0051920">
    <property type="term" value="F:peroxiredoxin activity"/>
    <property type="evidence" value="ECO:0007669"/>
    <property type="project" value="InterPro"/>
</dbReference>
<name>A0A6L6QGI9_9BURK</name>
<accession>A0A6L6QGI9</accession>